<dbReference type="Gene3D" id="3.30.420.40">
    <property type="match status" value="2"/>
</dbReference>
<dbReference type="NCBIfam" id="TIGR01174">
    <property type="entry name" value="ftsA"/>
    <property type="match status" value="1"/>
</dbReference>
<dbReference type="SMART" id="SM00842">
    <property type="entry name" value="FtsA"/>
    <property type="match status" value="1"/>
</dbReference>
<dbReference type="EMBL" id="JABFRW010000198">
    <property type="protein sequence ID" value="NOT35485.1"/>
    <property type="molecule type" value="Genomic_DNA"/>
</dbReference>
<name>A0A849STR0_UNCEI</name>
<dbReference type="Gene3D" id="3.30.1490.110">
    <property type="match status" value="1"/>
</dbReference>
<dbReference type="PANTHER" id="PTHR32432">
    <property type="entry name" value="CELL DIVISION PROTEIN FTSA-RELATED"/>
    <property type="match status" value="1"/>
</dbReference>
<evidence type="ECO:0000256" key="3">
    <source>
        <dbReference type="ARBA" id="ARBA00023136"/>
    </source>
</evidence>
<dbReference type="HAMAP" id="MF_02033">
    <property type="entry name" value="FtsA"/>
    <property type="match status" value="1"/>
</dbReference>
<dbReference type="Pfam" id="PF14450">
    <property type="entry name" value="FtsA"/>
    <property type="match status" value="1"/>
</dbReference>
<protein>
    <recommendedName>
        <fullName evidence="5 6">Cell division protein FtsA</fullName>
    </recommendedName>
</protein>
<keyword evidence="1 5" id="KW-1003">Cell membrane</keyword>
<feature type="domain" description="SHS2" evidence="7">
    <location>
        <begin position="8"/>
        <end position="196"/>
    </location>
</feature>
<dbReference type="PIRSF" id="PIRSF003101">
    <property type="entry name" value="FtsA"/>
    <property type="match status" value="1"/>
</dbReference>
<evidence type="ECO:0000256" key="5">
    <source>
        <dbReference type="HAMAP-Rule" id="MF_02033"/>
    </source>
</evidence>
<comment type="subunit">
    <text evidence="5">Self-interacts. Interacts with FtsZ.</text>
</comment>
<dbReference type="FunFam" id="3.30.1490.110:FF:000001">
    <property type="entry name" value="Cell division protein FtsA"/>
    <property type="match status" value="1"/>
</dbReference>
<comment type="function">
    <text evidence="5 6">Cell division protein that is involved in the assembly of the Z ring. May serve as a membrane anchor for the Z ring.</text>
</comment>
<dbReference type="Pfam" id="PF02491">
    <property type="entry name" value="SHS2_FTSA"/>
    <property type="match status" value="1"/>
</dbReference>
<dbReference type="CDD" id="cd24048">
    <property type="entry name" value="ASKHA_NBD_FtsA"/>
    <property type="match status" value="1"/>
</dbReference>
<keyword evidence="3 5" id="KW-0472">Membrane</keyword>
<dbReference type="GO" id="GO:0032153">
    <property type="term" value="C:cell division site"/>
    <property type="evidence" value="ECO:0007669"/>
    <property type="project" value="UniProtKB-UniRule"/>
</dbReference>
<dbReference type="Proteomes" id="UP000580839">
    <property type="component" value="Unassembled WGS sequence"/>
</dbReference>
<dbReference type="AlphaFoldDB" id="A0A849STR0"/>
<evidence type="ECO:0000313" key="9">
    <source>
        <dbReference type="Proteomes" id="UP000580839"/>
    </source>
</evidence>
<gene>
    <name evidence="5 8" type="primary">ftsA</name>
    <name evidence="8" type="ORF">HOP12_15170</name>
</gene>
<reference evidence="8 9" key="1">
    <citation type="submission" date="2020-04" db="EMBL/GenBank/DDBJ databases">
        <title>Metagenomic profiling of ammonia- and methane-oxidizing microorganisms in a Dutch drinking water treatment plant.</title>
        <authorList>
            <person name="Poghosyan L."/>
            <person name="Leucker S."/>
        </authorList>
    </citation>
    <scope>NUCLEOTIDE SEQUENCE [LARGE SCALE GENOMIC DNA]</scope>
    <source>
        <strain evidence="8">S-RSF-IL-03</strain>
    </source>
</reference>
<organism evidence="8 9">
    <name type="scientific">Eiseniibacteriota bacterium</name>
    <dbReference type="NCBI Taxonomy" id="2212470"/>
    <lineage>
        <taxon>Bacteria</taxon>
        <taxon>Candidatus Eiseniibacteriota</taxon>
    </lineage>
</organism>
<accession>A0A849STR0</accession>
<evidence type="ECO:0000256" key="6">
    <source>
        <dbReference type="PIRNR" id="PIRNR003101"/>
    </source>
</evidence>
<dbReference type="GO" id="GO:0009898">
    <property type="term" value="C:cytoplasmic side of plasma membrane"/>
    <property type="evidence" value="ECO:0007669"/>
    <property type="project" value="UniProtKB-UniRule"/>
</dbReference>
<dbReference type="InterPro" id="IPR043129">
    <property type="entry name" value="ATPase_NBD"/>
</dbReference>
<evidence type="ECO:0000313" key="8">
    <source>
        <dbReference type="EMBL" id="NOT35485.1"/>
    </source>
</evidence>
<dbReference type="SUPFAM" id="SSF53067">
    <property type="entry name" value="Actin-like ATPase domain"/>
    <property type="match status" value="2"/>
</dbReference>
<comment type="caution">
    <text evidence="8">The sequence shown here is derived from an EMBL/GenBank/DDBJ whole genome shotgun (WGS) entry which is preliminary data.</text>
</comment>
<dbReference type="GO" id="GO:0043093">
    <property type="term" value="P:FtsZ-dependent cytokinesis"/>
    <property type="evidence" value="ECO:0007669"/>
    <property type="project" value="UniProtKB-UniRule"/>
</dbReference>
<keyword evidence="2 5" id="KW-0132">Cell division</keyword>
<proteinExistence type="inferred from homology"/>
<keyword evidence="4 5" id="KW-0131">Cell cycle</keyword>
<evidence type="ECO:0000259" key="7">
    <source>
        <dbReference type="SMART" id="SM00842"/>
    </source>
</evidence>
<sequence length="413" mass="43642">MPPQTRTYVGLDIGTTKISCIIAEAKGPGEVSIMGVGNATSEGLRRGVVVDLEKTVASIQRAGEEAERMAGVPVKGVSAGIAGDHIRSINSRGVIAVSRKDNEIGQADVDRVIEAAKAIAIPTDREIIHVIPQTFIVDDQDGIQDPVGMSGVRLEAEVHIITGAVTSAKNICRAIQRAGYKVFDLVLEPLASSHAVLGGDERDLGVVLLDIGGGTTDVAVFFEGSIRHTAIVPVGGANVTNDLAIGLRTPIDKAESIKIAHGCALASAVSSSDMITVSGVGGRADREISRHVLASMIEPRMEEIFTMANREVKKNHFAELLGGGVVLTGGTSLMPGVSELAEQIFEMPVRLGRPEGFGGLGANVSDPRFSTGVGLVLHAIHQESGDSPIRDRPTNSDRRNLLDPRRWFGELFY</sequence>
<dbReference type="InterPro" id="IPR050696">
    <property type="entry name" value="FtsA/MreB"/>
</dbReference>
<dbReference type="InterPro" id="IPR020823">
    <property type="entry name" value="Cell_div_FtsA"/>
</dbReference>
<comment type="subcellular location">
    <subcellularLocation>
        <location evidence="5">Cell membrane</location>
        <topology evidence="5">Peripheral membrane protein</topology>
        <orientation evidence="5">Cytoplasmic side</orientation>
    </subcellularLocation>
    <text evidence="5">Localizes to the Z ring in an FtsZ-dependent manner. Targeted to the membrane through a conserved C-terminal amphipathic helix.</text>
</comment>
<evidence type="ECO:0000256" key="1">
    <source>
        <dbReference type="ARBA" id="ARBA00022475"/>
    </source>
</evidence>
<evidence type="ECO:0000256" key="2">
    <source>
        <dbReference type="ARBA" id="ARBA00022618"/>
    </source>
</evidence>
<comment type="similarity">
    <text evidence="5 6">Belongs to the FtsA/MreB family.</text>
</comment>
<dbReference type="InterPro" id="IPR003494">
    <property type="entry name" value="SHS2_FtsA"/>
</dbReference>
<evidence type="ECO:0000256" key="4">
    <source>
        <dbReference type="ARBA" id="ARBA00023306"/>
    </source>
</evidence>
<dbReference type="PANTHER" id="PTHR32432:SF4">
    <property type="entry name" value="CELL DIVISION PROTEIN FTSA"/>
    <property type="match status" value="1"/>
</dbReference>